<proteinExistence type="predicted"/>
<dbReference type="InterPro" id="IPR050441">
    <property type="entry name" value="RBM"/>
</dbReference>
<protein>
    <recommendedName>
        <fullName evidence="3">RRM domain-containing protein</fullName>
    </recommendedName>
</protein>
<dbReference type="InterPro" id="IPR012677">
    <property type="entry name" value="Nucleotide-bd_a/b_plait_sf"/>
</dbReference>
<name>A0A0D0VBW9_CRYGA</name>
<evidence type="ECO:0000256" key="2">
    <source>
        <dbReference type="SAM" id="MobiDB-lite"/>
    </source>
</evidence>
<dbReference type="InterPro" id="IPR000504">
    <property type="entry name" value="RRM_dom"/>
</dbReference>
<dbReference type="OrthoDB" id="277802at2759"/>
<reference evidence="4" key="1">
    <citation type="submission" date="2015-01" db="EMBL/GenBank/DDBJ databases">
        <title>The Genome Sequence of Cryptococcus gattii CA1280.</title>
        <authorList>
            <consortium name="The Broad Institute Genomics Platform"/>
            <person name="Cuomo C."/>
            <person name="Litvintseva A."/>
            <person name="Chen Y."/>
            <person name="Heitman J."/>
            <person name="Sun S."/>
            <person name="Springer D."/>
            <person name="Dromer F."/>
            <person name="Young S."/>
            <person name="Zeng Q."/>
            <person name="Gargeya S."/>
            <person name="Abouelleil A."/>
            <person name="Alvarado L."/>
            <person name="Chapman S.B."/>
            <person name="Gainer-Dewar J."/>
            <person name="Goldberg J."/>
            <person name="Griggs A."/>
            <person name="Gujja S."/>
            <person name="Hansen M."/>
            <person name="Howarth C."/>
            <person name="Imamovic A."/>
            <person name="Larimer J."/>
            <person name="Murphy C."/>
            <person name="Naylor J."/>
            <person name="Pearson M."/>
            <person name="Priest M."/>
            <person name="Roberts A."/>
            <person name="Saif S."/>
            <person name="Shea T."/>
            <person name="Sykes S."/>
            <person name="Wortman J."/>
            <person name="Nusbaum C."/>
            <person name="Birren B."/>
        </authorList>
    </citation>
    <scope>NUCLEOTIDE SEQUENCE [LARGE SCALE GENOMIC DNA]</scope>
    <source>
        <strain evidence="4">CA1280</strain>
    </source>
</reference>
<gene>
    <name evidence="4" type="ORF">I312_05816</name>
</gene>
<dbReference type="SUPFAM" id="SSF54928">
    <property type="entry name" value="RNA-binding domain, RBD"/>
    <property type="match status" value="1"/>
</dbReference>
<feature type="compositionally biased region" description="Basic and acidic residues" evidence="2">
    <location>
        <begin position="132"/>
        <end position="146"/>
    </location>
</feature>
<dbReference type="EMBL" id="KN847992">
    <property type="protein sequence ID" value="KIR45041.1"/>
    <property type="molecule type" value="Genomic_DNA"/>
</dbReference>
<dbReference type="PROSITE" id="PS50102">
    <property type="entry name" value="RRM"/>
    <property type="match status" value="1"/>
</dbReference>
<organism evidence="4">
    <name type="scientific">Cryptococcus bacillisporus CA1280</name>
    <dbReference type="NCBI Taxonomy" id="1296109"/>
    <lineage>
        <taxon>Eukaryota</taxon>
        <taxon>Fungi</taxon>
        <taxon>Dikarya</taxon>
        <taxon>Basidiomycota</taxon>
        <taxon>Agaricomycotina</taxon>
        <taxon>Tremellomycetes</taxon>
        <taxon>Tremellales</taxon>
        <taxon>Cryptococcaceae</taxon>
        <taxon>Cryptococcus</taxon>
        <taxon>Cryptococcus gattii species complex</taxon>
    </lineage>
</organism>
<dbReference type="Gene3D" id="3.30.70.330">
    <property type="match status" value="1"/>
</dbReference>
<feature type="region of interest" description="Disordered" evidence="2">
    <location>
        <begin position="101"/>
        <end position="146"/>
    </location>
</feature>
<evidence type="ECO:0000256" key="1">
    <source>
        <dbReference type="PROSITE-ProRule" id="PRU00176"/>
    </source>
</evidence>
<dbReference type="HOGENOM" id="CLU_1061803_0_0_1"/>
<dbReference type="AlphaFoldDB" id="A0A0D0VBW9"/>
<feature type="domain" description="RRM" evidence="3">
    <location>
        <begin position="9"/>
        <end position="88"/>
    </location>
</feature>
<evidence type="ECO:0000313" key="4">
    <source>
        <dbReference type="EMBL" id="KIR45041.1"/>
    </source>
</evidence>
<dbReference type="GO" id="GO:0003723">
    <property type="term" value="F:RNA binding"/>
    <property type="evidence" value="ECO:0007669"/>
    <property type="project" value="UniProtKB-UniRule"/>
</dbReference>
<evidence type="ECO:0000259" key="3">
    <source>
        <dbReference type="PROSITE" id="PS50102"/>
    </source>
</evidence>
<keyword evidence="1" id="KW-0694">RNA-binding</keyword>
<dbReference type="InterPro" id="IPR035979">
    <property type="entry name" value="RBD_domain_sf"/>
</dbReference>
<dbReference type="PANTHER" id="PTHR48034">
    <property type="entry name" value="TRANSFORMER-2 SEX-DETERMINING PROTEIN-RELATED"/>
    <property type="match status" value="1"/>
</dbReference>
<dbReference type="SMART" id="SM00360">
    <property type="entry name" value="RRM"/>
    <property type="match status" value="1"/>
</dbReference>
<sequence length="262" mass="30005">MAILSTPSPTLYVSGLETKTKKQELRQQLYALFSPYGRVIDVVAKKHDGGRGQAFVVFEEQVAATAALRALTGETFYNKELVRAFSNTICSKLTVSREYHTHKSHLTQPPPVKTRQLPEKQPLSKLPNLPFPERKTSMSSLKKRDTMKRPVCWARREVWRTGMKKGEQRGLSRRTMKRWRLRWMKMRRNQCSSAQIFPQSVMPILWVLSSPNIKASSPLPNSHPLLHLLPPIPSPTRAPSLLTQYSSQGIRPPRQRTRLMAI</sequence>
<accession>A0A0D0VBW9</accession>
<dbReference type="Pfam" id="PF00076">
    <property type="entry name" value="RRM_1"/>
    <property type="match status" value="1"/>
</dbReference>